<name>A0ACB9Q2L5_BAUVA</name>
<evidence type="ECO:0000313" key="1">
    <source>
        <dbReference type="EMBL" id="KAI4355033.1"/>
    </source>
</evidence>
<accession>A0ACB9Q2L5</accession>
<evidence type="ECO:0000313" key="2">
    <source>
        <dbReference type="Proteomes" id="UP000828941"/>
    </source>
</evidence>
<sequence length="507" mass="60007">MKRDNLTFFRGSSNWWYRKKKKKTQATILILLFCFAAFFCAFSSWIDLSIFSGVFFPKQKLEAKEKPRAQEFPPKCINGNDTQTCQRNYPSTHNPNNPGSPSNATCPAYFRWIHEDLRPWRESGITQEMVDKARRTAHFRVVILKGKVYVEKYRQSIESRDKFSLWGILQLMRWYPGRLPDLDLMFDCDDKPVIPSKDFQGPNSAPPPLFRYCADEHSLDIVFPDWSFWGWAEINIKPWKDVLNDIKEGNKRTKWKDRVPYAYWKGNPHVAQTRQDLLKCNVSKENDWNSRLYIQDWIEESKQGYKKSNIEDQCTHRHKIYIEGWAWSVSEKYILACNSMTLYVKPKFYDFFIRAMVPLQHYWPIRDDSKCTSLKFAVEWGNNHTDKAQAIGEAASNFIQEDLNMNYVYDYMFHLLNEYAKLLRFKPTIPQGAVELCPEIMACAVDGTWRRFMEESMVKFPSNSIPCNLPAPFDPITLRDFQEKKANSTRLVEIWENEYWQNINKEQ</sequence>
<proteinExistence type="predicted"/>
<keyword evidence="2" id="KW-1185">Reference proteome</keyword>
<comment type="caution">
    <text evidence="1">The sequence shown here is derived from an EMBL/GenBank/DDBJ whole genome shotgun (WGS) entry which is preliminary data.</text>
</comment>
<protein>
    <submittedName>
        <fullName evidence="1">Uncharacterized protein</fullName>
    </submittedName>
</protein>
<dbReference type="EMBL" id="CM039427">
    <property type="protein sequence ID" value="KAI4355033.1"/>
    <property type="molecule type" value="Genomic_DNA"/>
</dbReference>
<reference evidence="1 2" key="1">
    <citation type="journal article" date="2022" name="DNA Res.">
        <title>Chromosomal-level genome assembly of the orchid tree Bauhinia variegata (Leguminosae; Cercidoideae) supports the allotetraploid origin hypothesis of Bauhinia.</title>
        <authorList>
            <person name="Zhong Y."/>
            <person name="Chen Y."/>
            <person name="Zheng D."/>
            <person name="Pang J."/>
            <person name="Liu Y."/>
            <person name="Luo S."/>
            <person name="Meng S."/>
            <person name="Qian L."/>
            <person name="Wei D."/>
            <person name="Dai S."/>
            <person name="Zhou R."/>
        </authorList>
    </citation>
    <scope>NUCLEOTIDE SEQUENCE [LARGE SCALE GENOMIC DNA]</scope>
    <source>
        <strain evidence="1">BV-YZ2020</strain>
    </source>
</reference>
<organism evidence="1 2">
    <name type="scientific">Bauhinia variegata</name>
    <name type="common">Purple orchid tree</name>
    <name type="synonym">Phanera variegata</name>
    <dbReference type="NCBI Taxonomy" id="167791"/>
    <lineage>
        <taxon>Eukaryota</taxon>
        <taxon>Viridiplantae</taxon>
        <taxon>Streptophyta</taxon>
        <taxon>Embryophyta</taxon>
        <taxon>Tracheophyta</taxon>
        <taxon>Spermatophyta</taxon>
        <taxon>Magnoliopsida</taxon>
        <taxon>eudicotyledons</taxon>
        <taxon>Gunneridae</taxon>
        <taxon>Pentapetalae</taxon>
        <taxon>rosids</taxon>
        <taxon>fabids</taxon>
        <taxon>Fabales</taxon>
        <taxon>Fabaceae</taxon>
        <taxon>Cercidoideae</taxon>
        <taxon>Cercideae</taxon>
        <taxon>Bauhiniinae</taxon>
        <taxon>Bauhinia</taxon>
    </lineage>
</organism>
<dbReference type="Proteomes" id="UP000828941">
    <property type="component" value="Chromosome 2"/>
</dbReference>
<gene>
    <name evidence="1" type="ORF">L6164_003851</name>
</gene>